<dbReference type="SUPFAM" id="SSF54001">
    <property type="entry name" value="Cysteine proteinases"/>
    <property type="match status" value="1"/>
</dbReference>
<keyword evidence="2" id="KW-0645">Protease</keyword>
<evidence type="ECO:0000313" key="8">
    <source>
        <dbReference type="Proteomes" id="UP000308181"/>
    </source>
</evidence>
<evidence type="ECO:0000256" key="1">
    <source>
        <dbReference type="ARBA" id="ARBA00007074"/>
    </source>
</evidence>
<reference evidence="7 8" key="1">
    <citation type="submission" date="2019-04" db="EMBL/GenBank/DDBJ databases">
        <title>Pedobacter sp. AR-3-17 sp. nov., isolated from Arctic soil.</title>
        <authorList>
            <person name="Dahal R.H."/>
            <person name="Kim D.-U."/>
        </authorList>
    </citation>
    <scope>NUCLEOTIDE SEQUENCE [LARGE SCALE GENOMIC DNA]</scope>
    <source>
        <strain evidence="7 8">AR-3-17</strain>
    </source>
</reference>
<organism evidence="7 8">
    <name type="scientific">Pedobacter cryophilus</name>
    <dbReference type="NCBI Taxonomy" id="2571271"/>
    <lineage>
        <taxon>Bacteria</taxon>
        <taxon>Pseudomonadati</taxon>
        <taxon>Bacteroidota</taxon>
        <taxon>Sphingobacteriia</taxon>
        <taxon>Sphingobacteriales</taxon>
        <taxon>Sphingobacteriaceae</taxon>
        <taxon>Pedobacter</taxon>
    </lineage>
</organism>
<evidence type="ECO:0000256" key="4">
    <source>
        <dbReference type="ARBA" id="ARBA00022801"/>
    </source>
</evidence>
<protein>
    <submittedName>
        <fullName evidence="7">Glycoside hydrolase</fullName>
    </submittedName>
</protein>
<evidence type="ECO:0000256" key="3">
    <source>
        <dbReference type="ARBA" id="ARBA00022729"/>
    </source>
</evidence>
<keyword evidence="8" id="KW-1185">Reference proteome</keyword>
<evidence type="ECO:0000313" key="7">
    <source>
        <dbReference type="EMBL" id="TKB97092.1"/>
    </source>
</evidence>
<comment type="similarity">
    <text evidence="1">Belongs to the peptidase C40 family.</text>
</comment>
<dbReference type="InterPro" id="IPR038765">
    <property type="entry name" value="Papain-like_cys_pep_sf"/>
</dbReference>
<dbReference type="AlphaFoldDB" id="A0A4U1BX35"/>
<dbReference type="InterPro" id="IPR000064">
    <property type="entry name" value="NLP_P60_dom"/>
</dbReference>
<dbReference type="PROSITE" id="PS51257">
    <property type="entry name" value="PROKAR_LIPOPROTEIN"/>
    <property type="match status" value="1"/>
</dbReference>
<dbReference type="InterPro" id="IPR052062">
    <property type="entry name" value="Murein_DD/LD_carboxypeptidase"/>
</dbReference>
<sequence length="188" mass="21479">MALDQLKTTKFNLSSYIKLVFLFILFALAITSCKSKKVLVPKSGFEKPSPKIVKKYSELMDVSKKAIRNGKLYGFIDDWQGTKYQYGGLSKRGVDCSGLVYLAFKDVYEKEIPRITSQQVEAIKRKYEGQLKEGDLVFFDYEGKKFSHVGIYLQNGFYFHASTSKGVMVAKLKDPYTYKYFSRGGTVK</sequence>
<dbReference type="PROSITE" id="PS51935">
    <property type="entry name" value="NLPC_P60"/>
    <property type="match status" value="1"/>
</dbReference>
<comment type="caution">
    <text evidence="7">The sequence shown here is derived from an EMBL/GenBank/DDBJ whole genome shotgun (WGS) entry which is preliminary data.</text>
</comment>
<dbReference type="Pfam" id="PF00877">
    <property type="entry name" value="NLPC_P60"/>
    <property type="match status" value="1"/>
</dbReference>
<keyword evidence="5" id="KW-0788">Thiol protease</keyword>
<evidence type="ECO:0000256" key="5">
    <source>
        <dbReference type="ARBA" id="ARBA00022807"/>
    </source>
</evidence>
<dbReference type="Proteomes" id="UP000308181">
    <property type="component" value="Unassembled WGS sequence"/>
</dbReference>
<dbReference type="PANTHER" id="PTHR47360">
    <property type="entry name" value="MUREIN DD-ENDOPEPTIDASE MEPS/MUREIN LD-CARBOXYPEPTIDASE"/>
    <property type="match status" value="1"/>
</dbReference>
<evidence type="ECO:0000256" key="2">
    <source>
        <dbReference type="ARBA" id="ARBA00022670"/>
    </source>
</evidence>
<dbReference type="OrthoDB" id="9807055at2"/>
<dbReference type="GO" id="GO:0008234">
    <property type="term" value="F:cysteine-type peptidase activity"/>
    <property type="evidence" value="ECO:0007669"/>
    <property type="project" value="UniProtKB-KW"/>
</dbReference>
<dbReference type="PANTHER" id="PTHR47360:SF1">
    <property type="entry name" value="ENDOPEPTIDASE NLPC-RELATED"/>
    <property type="match status" value="1"/>
</dbReference>
<proteinExistence type="inferred from homology"/>
<gene>
    <name evidence="7" type="ORF">FA046_13420</name>
</gene>
<keyword evidence="3" id="KW-0732">Signal</keyword>
<dbReference type="Gene3D" id="3.90.1720.10">
    <property type="entry name" value="endopeptidase domain like (from Nostoc punctiforme)"/>
    <property type="match status" value="1"/>
</dbReference>
<evidence type="ECO:0000259" key="6">
    <source>
        <dbReference type="PROSITE" id="PS51935"/>
    </source>
</evidence>
<feature type="domain" description="NlpC/P60" evidence="6">
    <location>
        <begin position="60"/>
        <end position="188"/>
    </location>
</feature>
<dbReference type="EMBL" id="SWBP01000004">
    <property type="protein sequence ID" value="TKB97092.1"/>
    <property type="molecule type" value="Genomic_DNA"/>
</dbReference>
<keyword evidence="4 7" id="KW-0378">Hydrolase</keyword>
<name>A0A4U1BX35_9SPHI</name>
<accession>A0A4U1BX35</accession>
<dbReference type="GO" id="GO:0006508">
    <property type="term" value="P:proteolysis"/>
    <property type="evidence" value="ECO:0007669"/>
    <property type="project" value="UniProtKB-KW"/>
</dbReference>